<evidence type="ECO:0000256" key="1">
    <source>
        <dbReference type="SAM" id="SignalP"/>
    </source>
</evidence>
<evidence type="ECO:0000313" key="3">
    <source>
        <dbReference type="EMBL" id="SEA70909.1"/>
    </source>
</evidence>
<organism evidence="3 4">
    <name type="scientific">Eubacterium aggregans</name>
    <dbReference type="NCBI Taxonomy" id="81409"/>
    <lineage>
        <taxon>Bacteria</taxon>
        <taxon>Bacillati</taxon>
        <taxon>Bacillota</taxon>
        <taxon>Clostridia</taxon>
        <taxon>Eubacteriales</taxon>
        <taxon>Eubacteriaceae</taxon>
        <taxon>Eubacterium</taxon>
    </lineage>
</organism>
<protein>
    <recommendedName>
        <fullName evidence="2">Transcobalamin-like C-terminal domain-containing protein</fullName>
    </recommendedName>
</protein>
<reference evidence="3 4" key="1">
    <citation type="submission" date="2016-10" db="EMBL/GenBank/DDBJ databases">
        <authorList>
            <person name="de Groot N.N."/>
        </authorList>
    </citation>
    <scope>NUCLEOTIDE SEQUENCE [LARGE SCALE GENOMIC DNA]</scope>
    <source>
        <strain evidence="3 4">SR12</strain>
    </source>
</reference>
<dbReference type="EMBL" id="FNRK01000023">
    <property type="protein sequence ID" value="SEA70909.1"/>
    <property type="molecule type" value="Genomic_DNA"/>
</dbReference>
<name>A0A1H4DER2_9FIRM</name>
<dbReference type="RefSeq" id="WP_242911665.1">
    <property type="nucleotide sequence ID" value="NZ_FNRK01000023.1"/>
</dbReference>
<dbReference type="Gene3D" id="2.170.130.30">
    <property type="match status" value="1"/>
</dbReference>
<feature type="domain" description="Transcobalamin-like C-terminal" evidence="2">
    <location>
        <begin position="310"/>
        <end position="386"/>
    </location>
</feature>
<sequence length="398" mass="44010">MKKKKIFGVLLSLFILFGMAGTLAGCDNPVTTVSNAGGKTEQYAYPEGGIIKKAFFDELKNTVNTDIYPGTVDNVNYVWTFNGADISTPMDFNIAMGLNNDAATQVQAATSSVQVQGFNFSDNPGVPGKYNLRLVLPTKWDCQSIDLYNLDGTNLNKVGTVKMDNSTETTQVNFGLTVAKGQFYLVSSTQVEGETLGTETVVLTDEEKAAAKAAGKARKQNAIDADAGYTGAMDGYNTQLDKIPSGQPGPVEPANVTIDEGTTKYCTLEVRCDNIWKAQYYPYLNPEKEPYQPKDGTIFVYKQVAYHPGEMVYDVLAREMRNAGIQMEYSYTPLYGSNYIEGINNLYEFDCGEVSGWMYEVNGWYPNYGCSRYLVKEGDAITWNYTCDLGRDLGQTWY</sequence>
<dbReference type="PROSITE" id="PS51257">
    <property type="entry name" value="PROKAR_LIPOPROTEIN"/>
    <property type="match status" value="1"/>
</dbReference>
<evidence type="ECO:0000313" key="4">
    <source>
        <dbReference type="Proteomes" id="UP000199394"/>
    </source>
</evidence>
<keyword evidence="1" id="KW-0732">Signal</keyword>
<dbReference type="Pfam" id="PF14478">
    <property type="entry name" value="DUF4430"/>
    <property type="match status" value="1"/>
</dbReference>
<dbReference type="AlphaFoldDB" id="A0A1H4DER2"/>
<dbReference type="InterPro" id="IPR027954">
    <property type="entry name" value="Transcobalamin-like_C"/>
</dbReference>
<keyword evidence="4" id="KW-1185">Reference proteome</keyword>
<dbReference type="Proteomes" id="UP000199394">
    <property type="component" value="Unassembled WGS sequence"/>
</dbReference>
<gene>
    <name evidence="3" type="ORF">SAMN04515656_12311</name>
</gene>
<dbReference type="STRING" id="81409.SAMN04515656_12311"/>
<feature type="chain" id="PRO_5039696301" description="Transcobalamin-like C-terminal domain-containing protein" evidence="1">
    <location>
        <begin position="25"/>
        <end position="398"/>
    </location>
</feature>
<accession>A0A1H4DER2</accession>
<evidence type="ECO:0000259" key="2">
    <source>
        <dbReference type="Pfam" id="PF14478"/>
    </source>
</evidence>
<feature type="signal peptide" evidence="1">
    <location>
        <begin position="1"/>
        <end position="24"/>
    </location>
</feature>
<proteinExistence type="predicted"/>